<keyword evidence="6 8" id="KW-1133">Transmembrane helix</keyword>
<dbReference type="GO" id="GO:0005524">
    <property type="term" value="F:ATP binding"/>
    <property type="evidence" value="ECO:0007669"/>
    <property type="project" value="UniProtKB-KW"/>
</dbReference>
<keyword evidence="4" id="KW-0067">ATP-binding</keyword>
<reference evidence="9" key="1">
    <citation type="submission" date="2020-11" db="EMBL/GenBank/DDBJ databases">
        <authorList>
            <person name="Whitehead M."/>
        </authorList>
    </citation>
    <scope>NUCLEOTIDE SEQUENCE</scope>
    <source>
        <strain evidence="9">EGII</strain>
    </source>
</reference>
<dbReference type="GO" id="GO:0140326">
    <property type="term" value="F:ATPase-coupled intramembrane lipid transporter activity"/>
    <property type="evidence" value="ECO:0007669"/>
    <property type="project" value="TreeGrafter"/>
</dbReference>
<dbReference type="EMBL" id="CAJHJT010000056">
    <property type="protein sequence ID" value="CAD7012535.1"/>
    <property type="molecule type" value="Genomic_DNA"/>
</dbReference>
<dbReference type="PANTHER" id="PTHR24092:SF150">
    <property type="entry name" value="PHOSPHOLIPID-TRANSPORTING ATPASE"/>
    <property type="match status" value="1"/>
</dbReference>
<keyword evidence="5" id="KW-1278">Translocase</keyword>
<evidence type="ECO:0000256" key="5">
    <source>
        <dbReference type="ARBA" id="ARBA00022967"/>
    </source>
</evidence>
<dbReference type="GO" id="GO:0005802">
    <property type="term" value="C:trans-Golgi network"/>
    <property type="evidence" value="ECO:0007669"/>
    <property type="project" value="TreeGrafter"/>
</dbReference>
<feature type="transmembrane region" description="Helical" evidence="8">
    <location>
        <begin position="21"/>
        <end position="38"/>
    </location>
</feature>
<keyword evidence="10" id="KW-1185">Reference proteome</keyword>
<organism evidence="9 10">
    <name type="scientific">Ceratitis capitata</name>
    <name type="common">Mediterranean fruit fly</name>
    <name type="synonym">Tephritis capitata</name>
    <dbReference type="NCBI Taxonomy" id="7213"/>
    <lineage>
        <taxon>Eukaryota</taxon>
        <taxon>Metazoa</taxon>
        <taxon>Ecdysozoa</taxon>
        <taxon>Arthropoda</taxon>
        <taxon>Hexapoda</taxon>
        <taxon>Insecta</taxon>
        <taxon>Pterygota</taxon>
        <taxon>Neoptera</taxon>
        <taxon>Endopterygota</taxon>
        <taxon>Diptera</taxon>
        <taxon>Brachycera</taxon>
        <taxon>Muscomorpha</taxon>
        <taxon>Tephritoidea</taxon>
        <taxon>Tephritidae</taxon>
        <taxon>Ceratitis</taxon>
        <taxon>Ceratitis</taxon>
    </lineage>
</organism>
<evidence type="ECO:0000313" key="9">
    <source>
        <dbReference type="EMBL" id="CAD7012535.1"/>
    </source>
</evidence>
<dbReference type="GO" id="GO:0005886">
    <property type="term" value="C:plasma membrane"/>
    <property type="evidence" value="ECO:0007669"/>
    <property type="project" value="TreeGrafter"/>
</dbReference>
<evidence type="ECO:0000256" key="3">
    <source>
        <dbReference type="ARBA" id="ARBA00022741"/>
    </source>
</evidence>
<dbReference type="InterPro" id="IPR023214">
    <property type="entry name" value="HAD_sf"/>
</dbReference>
<dbReference type="PANTHER" id="PTHR24092">
    <property type="entry name" value="PROBABLE PHOSPHOLIPID-TRANSPORTING ATPASE"/>
    <property type="match status" value="1"/>
</dbReference>
<keyword evidence="2 8" id="KW-0812">Transmembrane</keyword>
<keyword evidence="3" id="KW-0547">Nucleotide-binding</keyword>
<dbReference type="InterPro" id="IPR036412">
    <property type="entry name" value="HAD-like_sf"/>
</dbReference>
<dbReference type="AlphaFoldDB" id="A0A811V9I2"/>
<evidence type="ECO:0000313" key="10">
    <source>
        <dbReference type="Proteomes" id="UP000606786"/>
    </source>
</evidence>
<dbReference type="FunFam" id="3.40.50.1000:FF:000001">
    <property type="entry name" value="Phospholipid-transporting ATPase IC"/>
    <property type="match status" value="1"/>
</dbReference>
<proteinExistence type="predicted"/>
<dbReference type="GO" id="GO:0045332">
    <property type="term" value="P:phospholipid translocation"/>
    <property type="evidence" value="ECO:0007669"/>
    <property type="project" value="TreeGrafter"/>
</dbReference>
<dbReference type="PROSITE" id="PS00154">
    <property type="entry name" value="ATPASE_E1_E2"/>
    <property type="match status" value="1"/>
</dbReference>
<accession>A0A811V9I2</accession>
<comment type="caution">
    <text evidence="9">The sequence shown here is derived from an EMBL/GenBank/DDBJ whole genome shotgun (WGS) entry which is preliminary data.</text>
</comment>
<dbReference type="Proteomes" id="UP000606786">
    <property type="component" value="Unassembled WGS sequence"/>
</dbReference>
<dbReference type="InterPro" id="IPR018303">
    <property type="entry name" value="ATPase_P-typ_P_site"/>
</dbReference>
<evidence type="ECO:0000256" key="4">
    <source>
        <dbReference type="ARBA" id="ARBA00022840"/>
    </source>
</evidence>
<evidence type="ECO:0000256" key="8">
    <source>
        <dbReference type="SAM" id="Phobius"/>
    </source>
</evidence>
<dbReference type="Gene3D" id="3.40.50.1000">
    <property type="entry name" value="HAD superfamily/HAD-like"/>
    <property type="match status" value="1"/>
</dbReference>
<evidence type="ECO:0000256" key="6">
    <source>
        <dbReference type="ARBA" id="ARBA00022989"/>
    </source>
</evidence>
<evidence type="ECO:0000256" key="7">
    <source>
        <dbReference type="ARBA" id="ARBA00023136"/>
    </source>
</evidence>
<gene>
    <name evidence="9" type="ORF">CCAP1982_LOCUS20618</name>
</gene>
<comment type="subcellular location">
    <subcellularLocation>
        <location evidence="1">Membrane</location>
        <topology evidence="1">Multi-pass membrane protein</topology>
    </subcellularLocation>
</comment>
<name>A0A811V9I2_CERCA</name>
<protein>
    <submittedName>
        <fullName evidence="9">(Mediterranean fruit fly) hypothetical protein</fullName>
    </submittedName>
</protein>
<evidence type="ECO:0000256" key="2">
    <source>
        <dbReference type="ARBA" id="ARBA00022692"/>
    </source>
</evidence>
<keyword evidence="7 8" id="KW-0472">Membrane</keyword>
<sequence length="104" mass="12205">MRKFFWYLGISEDIKSKNAGYNLLTFFILYNNLIPISLQVTLELVRFLQAIFINFDIHMYYAETDTPAMARTSNLNEELGMVKYIFSDKTGTLTRNVMVFKNAR</sequence>
<evidence type="ECO:0000256" key="1">
    <source>
        <dbReference type="ARBA" id="ARBA00004141"/>
    </source>
</evidence>
<dbReference type="SUPFAM" id="SSF56784">
    <property type="entry name" value="HAD-like"/>
    <property type="match status" value="1"/>
</dbReference>